<sequence>MQIPTVRTERFVLRAPRRSDLDAYTAFRTSDRAKGIGGPFPAFDTHAKLCSLVGHWLIEGFGRWIVADKDDAPLGVVGFYYPDGWPEPEIAWSVFEHAEGQGVAYEAAVATRAYAYDVLNWKTVMSCISPDNSRSLALARRMGAVFERSFTHSVEGELQIWRHLPPEALT</sequence>
<dbReference type="SUPFAM" id="SSF55729">
    <property type="entry name" value="Acyl-CoA N-acyltransferases (Nat)"/>
    <property type="match status" value="1"/>
</dbReference>
<dbReference type="KEGG" id="rde:RD1_1314"/>
<dbReference type="InterPro" id="IPR000182">
    <property type="entry name" value="GNAT_dom"/>
</dbReference>
<gene>
    <name evidence="2" type="ordered locus">RD1_1314</name>
</gene>
<evidence type="ECO:0000259" key="1">
    <source>
        <dbReference type="PROSITE" id="PS51186"/>
    </source>
</evidence>
<keyword evidence="2" id="KW-0808">Transferase</keyword>
<dbReference type="PANTHER" id="PTHR43792:SF1">
    <property type="entry name" value="N-ACETYLTRANSFERASE DOMAIN-CONTAINING PROTEIN"/>
    <property type="match status" value="1"/>
</dbReference>
<name>Q16AN5_ROSDO</name>
<dbReference type="GO" id="GO:0016747">
    <property type="term" value="F:acyltransferase activity, transferring groups other than amino-acyl groups"/>
    <property type="evidence" value="ECO:0007669"/>
    <property type="project" value="InterPro"/>
</dbReference>
<dbReference type="InterPro" id="IPR051531">
    <property type="entry name" value="N-acetyltransferase"/>
</dbReference>
<dbReference type="eggNOG" id="COG1670">
    <property type="taxonomic scope" value="Bacteria"/>
</dbReference>
<dbReference type="PANTHER" id="PTHR43792">
    <property type="entry name" value="GNAT FAMILY, PUTATIVE (AFU_ORTHOLOGUE AFUA_3G00765)-RELATED-RELATED"/>
    <property type="match status" value="1"/>
</dbReference>
<feature type="domain" description="N-acetyltransferase" evidence="1">
    <location>
        <begin position="11"/>
        <end position="165"/>
    </location>
</feature>
<dbReference type="Proteomes" id="UP000007029">
    <property type="component" value="Chromosome"/>
</dbReference>
<dbReference type="AlphaFoldDB" id="Q16AN5"/>
<dbReference type="HOGENOM" id="CLU_013985_3_1_5"/>
<keyword evidence="3" id="KW-1185">Reference proteome</keyword>
<reference evidence="2 3" key="1">
    <citation type="journal article" date="2007" name="J. Bacteriol.">
        <title>The complete genome sequence of Roseobacter denitrificans reveals a mixotrophic rather than photosynthetic metabolism.</title>
        <authorList>
            <person name="Swingley W.D."/>
            <person name="Sadekar S."/>
            <person name="Mastrian S.D."/>
            <person name="Matthies H.J."/>
            <person name="Hao J."/>
            <person name="Ramos H."/>
            <person name="Acharya C.R."/>
            <person name="Conrad A.L."/>
            <person name="Taylor H.L."/>
            <person name="Dejesa L.C."/>
            <person name="Shah M.K."/>
            <person name="O'huallachain M.E."/>
            <person name="Lince M.T."/>
            <person name="Blankenship R.E."/>
            <person name="Beatty J.T."/>
            <person name="Touchman J.W."/>
        </authorList>
    </citation>
    <scope>NUCLEOTIDE SEQUENCE [LARGE SCALE GENOMIC DNA]</scope>
    <source>
        <strain evidence="3">ATCC 33942 / OCh 114</strain>
    </source>
</reference>
<dbReference type="Gene3D" id="3.40.630.30">
    <property type="match status" value="1"/>
</dbReference>
<dbReference type="EMBL" id="CP000362">
    <property type="protein sequence ID" value="ABG30958.1"/>
    <property type="molecule type" value="Genomic_DNA"/>
</dbReference>
<dbReference type="PROSITE" id="PS51186">
    <property type="entry name" value="GNAT"/>
    <property type="match status" value="1"/>
</dbReference>
<evidence type="ECO:0000313" key="2">
    <source>
        <dbReference type="EMBL" id="ABG30958.1"/>
    </source>
</evidence>
<dbReference type="EC" id="2.3.1.128" evidence="2"/>
<accession>Q16AN5</accession>
<organism evidence="2 3">
    <name type="scientific">Roseobacter denitrificans (strain ATCC 33942 / OCh 114)</name>
    <name type="common">Erythrobacter sp. (strain OCh 114)</name>
    <name type="synonym">Roseobacter denitrificans</name>
    <dbReference type="NCBI Taxonomy" id="375451"/>
    <lineage>
        <taxon>Bacteria</taxon>
        <taxon>Pseudomonadati</taxon>
        <taxon>Pseudomonadota</taxon>
        <taxon>Alphaproteobacteria</taxon>
        <taxon>Rhodobacterales</taxon>
        <taxon>Roseobacteraceae</taxon>
        <taxon>Roseobacter</taxon>
    </lineage>
</organism>
<dbReference type="STRING" id="375451.RD1_1314"/>
<protein>
    <submittedName>
        <fullName evidence="2">Acetyltransferase, GNAT family</fullName>
        <ecNumber evidence="2">2.3.1.128</ecNumber>
    </submittedName>
</protein>
<dbReference type="Pfam" id="PF13302">
    <property type="entry name" value="Acetyltransf_3"/>
    <property type="match status" value="1"/>
</dbReference>
<dbReference type="InterPro" id="IPR016181">
    <property type="entry name" value="Acyl_CoA_acyltransferase"/>
</dbReference>
<proteinExistence type="predicted"/>
<evidence type="ECO:0000313" key="3">
    <source>
        <dbReference type="Proteomes" id="UP000007029"/>
    </source>
</evidence>
<keyword evidence="2" id="KW-0012">Acyltransferase</keyword>